<feature type="domain" description="BRCT" evidence="2">
    <location>
        <begin position="338"/>
        <end position="413"/>
    </location>
</feature>
<dbReference type="InterPro" id="IPR001357">
    <property type="entry name" value="BRCT_dom"/>
</dbReference>
<dbReference type="Gene3D" id="3.40.50.10190">
    <property type="entry name" value="BRCT domain"/>
    <property type="match status" value="5"/>
</dbReference>
<reference evidence="3" key="1">
    <citation type="submission" date="2023-03" db="EMBL/GenBank/DDBJ databases">
        <title>Massive genome expansion in bonnet fungi (Mycena s.s.) driven by repeated elements and novel gene families across ecological guilds.</title>
        <authorList>
            <consortium name="Lawrence Berkeley National Laboratory"/>
            <person name="Harder C.B."/>
            <person name="Miyauchi S."/>
            <person name="Viragh M."/>
            <person name="Kuo A."/>
            <person name="Thoen E."/>
            <person name="Andreopoulos B."/>
            <person name="Lu D."/>
            <person name="Skrede I."/>
            <person name="Drula E."/>
            <person name="Henrissat B."/>
            <person name="Morin E."/>
            <person name="Kohler A."/>
            <person name="Barry K."/>
            <person name="LaButti K."/>
            <person name="Morin E."/>
            <person name="Salamov A."/>
            <person name="Lipzen A."/>
            <person name="Mereny Z."/>
            <person name="Hegedus B."/>
            <person name="Baldrian P."/>
            <person name="Stursova M."/>
            <person name="Weitz H."/>
            <person name="Taylor A."/>
            <person name="Grigoriev I.V."/>
            <person name="Nagy L.G."/>
            <person name="Martin F."/>
            <person name="Kauserud H."/>
        </authorList>
    </citation>
    <scope>NUCLEOTIDE SEQUENCE</scope>
    <source>
        <strain evidence="3">CBHHK173m</strain>
    </source>
</reference>
<gene>
    <name evidence="3" type="ORF">B0H15DRAFT_900731</name>
</gene>
<dbReference type="SUPFAM" id="SSF52113">
    <property type="entry name" value="BRCT domain"/>
    <property type="match status" value="4"/>
</dbReference>
<evidence type="ECO:0000313" key="4">
    <source>
        <dbReference type="Proteomes" id="UP001222325"/>
    </source>
</evidence>
<dbReference type="Proteomes" id="UP001222325">
    <property type="component" value="Unassembled WGS sequence"/>
</dbReference>
<evidence type="ECO:0000259" key="2">
    <source>
        <dbReference type="PROSITE" id="PS50172"/>
    </source>
</evidence>
<dbReference type="InterPro" id="IPR036420">
    <property type="entry name" value="BRCT_dom_sf"/>
</dbReference>
<keyword evidence="4" id="KW-1185">Reference proteome</keyword>
<feature type="compositionally biased region" description="Basic and acidic residues" evidence="1">
    <location>
        <begin position="508"/>
        <end position="526"/>
    </location>
</feature>
<dbReference type="CDD" id="cd18436">
    <property type="entry name" value="BRCT_BRC1_like_rpt2"/>
    <property type="match status" value="1"/>
</dbReference>
<feature type="compositionally biased region" description="Basic residues" evidence="1">
    <location>
        <begin position="534"/>
        <end position="544"/>
    </location>
</feature>
<evidence type="ECO:0000256" key="1">
    <source>
        <dbReference type="SAM" id="MobiDB-lite"/>
    </source>
</evidence>
<feature type="compositionally biased region" description="Acidic residues" evidence="1">
    <location>
        <begin position="549"/>
        <end position="561"/>
    </location>
</feature>
<dbReference type="GO" id="GO:0035361">
    <property type="term" value="C:Cul8-RING ubiquitin ligase complex"/>
    <property type="evidence" value="ECO:0007669"/>
    <property type="project" value="TreeGrafter"/>
</dbReference>
<dbReference type="GO" id="GO:1990683">
    <property type="term" value="P:DNA double-strand break attachment to nuclear envelope"/>
    <property type="evidence" value="ECO:0007669"/>
    <property type="project" value="TreeGrafter"/>
</dbReference>
<dbReference type="PROSITE" id="PS50172">
    <property type="entry name" value="BRCT"/>
    <property type="match status" value="4"/>
</dbReference>
<feature type="domain" description="BRCT" evidence="2">
    <location>
        <begin position="1"/>
        <end position="86"/>
    </location>
</feature>
<dbReference type="PANTHER" id="PTHR47667:SF1">
    <property type="entry name" value="REGULATOR OF TY1 TRANSPOSITION PROTEIN 107"/>
    <property type="match status" value="1"/>
</dbReference>
<dbReference type="Pfam" id="PF16770">
    <property type="entry name" value="RTT107_BRCT_5"/>
    <property type="match status" value="1"/>
</dbReference>
<name>A0AAD6XZM4_9AGAR</name>
<comment type="caution">
    <text evidence="3">The sequence shown here is derived from an EMBL/GenBank/DDBJ whole genome shotgun (WGS) entry which is preliminary data.</text>
</comment>
<dbReference type="EMBL" id="JARJCN010000007">
    <property type="protein sequence ID" value="KAJ7099474.1"/>
    <property type="molecule type" value="Genomic_DNA"/>
</dbReference>
<accession>A0AAD6XZM4</accession>
<dbReference type="SMART" id="SM00292">
    <property type="entry name" value="BRCT"/>
    <property type="match status" value="5"/>
</dbReference>
<dbReference type="CDD" id="cd17743">
    <property type="entry name" value="BRCT_BRC1_like_rpt5"/>
    <property type="match status" value="1"/>
</dbReference>
<dbReference type="InterPro" id="IPR053036">
    <property type="entry name" value="CellCycle_DNARepair_Reg"/>
</dbReference>
<feature type="domain" description="BRCT" evidence="2">
    <location>
        <begin position="567"/>
        <end position="631"/>
    </location>
</feature>
<protein>
    <recommendedName>
        <fullName evidence="2">BRCT domain-containing protein</fullName>
    </recommendedName>
</protein>
<organism evidence="3 4">
    <name type="scientific">Mycena belliarum</name>
    <dbReference type="NCBI Taxonomy" id="1033014"/>
    <lineage>
        <taxon>Eukaryota</taxon>
        <taxon>Fungi</taxon>
        <taxon>Dikarya</taxon>
        <taxon>Basidiomycota</taxon>
        <taxon>Agaricomycotina</taxon>
        <taxon>Agaricomycetes</taxon>
        <taxon>Agaricomycetidae</taxon>
        <taxon>Agaricales</taxon>
        <taxon>Marasmiineae</taxon>
        <taxon>Mycenaceae</taxon>
        <taxon>Mycena</taxon>
    </lineage>
</organism>
<dbReference type="Pfam" id="PF16589">
    <property type="entry name" value="BRCT_2"/>
    <property type="match status" value="1"/>
</dbReference>
<dbReference type="PANTHER" id="PTHR47667">
    <property type="entry name" value="REGULATOR OF TY1 TRANSPOSITION PROTEIN 107"/>
    <property type="match status" value="1"/>
</dbReference>
<dbReference type="CDD" id="cd18432">
    <property type="entry name" value="BRCT_PAXIP1_rpt6_like"/>
    <property type="match status" value="1"/>
</dbReference>
<dbReference type="Pfam" id="PF12738">
    <property type="entry name" value="PTCB-BRCT"/>
    <property type="match status" value="1"/>
</dbReference>
<dbReference type="GO" id="GO:0005634">
    <property type="term" value="C:nucleus"/>
    <property type="evidence" value="ECO:0007669"/>
    <property type="project" value="TreeGrafter"/>
</dbReference>
<feature type="region of interest" description="Disordered" evidence="1">
    <location>
        <begin position="457"/>
        <end position="574"/>
    </location>
</feature>
<sequence>MVFKGVKYYLPETLPEERRSELAGLLQQHNATRADSAFDATHIITNSDAFEEWRDVNSEEAAVVSDLWVERSIAANKIQNPSFYSASRSKIFSGVVACSADLRASDEEVISVGITSLGGQWRMGLTKDVTHLFAMSTTSEKYHTGMQYRDQTNIKVLVPDWFDHAVLFGNSGLSTDTYEWPDPSVLSRRPTVSPAQLEKAKRQQRLSMSPQKKALYKTAAWDPSKPKLQSKGVWGGYRILLSSTLELTGSRRQIVEAGIREAQGVPLAYSGDGTSKEELRLLDNCDVFITRYRTGDAFLKAWRRGTKIGTLSWLLNAQVTGVQTSPLDQILHFPIPAGAVQGFDKHEISVTNYTGEARDYLKKLITLMGGSFTPSLSIKNTVLVAAQMSGSKTAKAAEWSIPVVNHTWLEDCFLRWQCLTPALPKYISYPPGVDFSSILGTRGIGPDITEIAAKEGWDGGEEEQEQEKEKEKEKAGLSQNSADETEKVVHIKRPPSAAKPTPKRKGKAREEPEAEVSHDEDAEARKKAAVGARPRPRPLPKGKARAVESEAEASQPDEEEERPSPPKRALADLGAKVTGRATDCTHLVVAKLVRTEKFLCALAGAPFILTEQWALDSARAGELMPEEDYLLHDAAGESKYGFRLADALARARALKGALFKGHVFYLMPRVPTDPALLRSVVLANGGQLITNQQPTARALGGHEGRHVIGCKEDDAAARKAVGRVYSQEVVLTSALKQEVDWEGYSI</sequence>
<proteinExistence type="predicted"/>
<feature type="domain" description="BRCT" evidence="2">
    <location>
        <begin position="87"/>
        <end position="162"/>
    </location>
</feature>
<dbReference type="AlphaFoldDB" id="A0AAD6XZM4"/>
<evidence type="ECO:0000313" key="3">
    <source>
        <dbReference type="EMBL" id="KAJ7099474.1"/>
    </source>
</evidence>
<dbReference type="GO" id="GO:0006302">
    <property type="term" value="P:double-strand break repair"/>
    <property type="evidence" value="ECO:0007669"/>
    <property type="project" value="TreeGrafter"/>
</dbReference>